<protein>
    <submittedName>
        <fullName evidence="1">Uncharacterized protein</fullName>
    </submittedName>
</protein>
<gene>
    <name evidence="1" type="ORF">V6N11_022335</name>
</gene>
<proteinExistence type="predicted"/>
<accession>A0ABR2TJ11</accession>
<dbReference type="EMBL" id="JBBPBN010000005">
    <property type="protein sequence ID" value="KAK9037424.1"/>
    <property type="molecule type" value="Genomic_DNA"/>
</dbReference>
<reference evidence="1 2" key="1">
    <citation type="journal article" date="2024" name="G3 (Bethesda)">
        <title>Genome assembly of Hibiscus sabdariffa L. provides insights into metabolisms of medicinal natural products.</title>
        <authorList>
            <person name="Kim T."/>
        </authorList>
    </citation>
    <scope>NUCLEOTIDE SEQUENCE [LARGE SCALE GENOMIC DNA]</scope>
    <source>
        <strain evidence="1">TK-2024</strain>
        <tissue evidence="1">Old leaves</tissue>
    </source>
</reference>
<evidence type="ECO:0000313" key="2">
    <source>
        <dbReference type="Proteomes" id="UP001396334"/>
    </source>
</evidence>
<dbReference type="Proteomes" id="UP001396334">
    <property type="component" value="Unassembled WGS sequence"/>
</dbReference>
<organism evidence="1 2">
    <name type="scientific">Hibiscus sabdariffa</name>
    <name type="common">roselle</name>
    <dbReference type="NCBI Taxonomy" id="183260"/>
    <lineage>
        <taxon>Eukaryota</taxon>
        <taxon>Viridiplantae</taxon>
        <taxon>Streptophyta</taxon>
        <taxon>Embryophyta</taxon>
        <taxon>Tracheophyta</taxon>
        <taxon>Spermatophyta</taxon>
        <taxon>Magnoliopsida</taxon>
        <taxon>eudicotyledons</taxon>
        <taxon>Gunneridae</taxon>
        <taxon>Pentapetalae</taxon>
        <taxon>rosids</taxon>
        <taxon>malvids</taxon>
        <taxon>Malvales</taxon>
        <taxon>Malvaceae</taxon>
        <taxon>Malvoideae</taxon>
        <taxon>Hibiscus</taxon>
    </lineage>
</organism>
<keyword evidence="2" id="KW-1185">Reference proteome</keyword>
<name>A0ABR2TJ11_9ROSI</name>
<comment type="caution">
    <text evidence="1">The sequence shown here is derived from an EMBL/GenBank/DDBJ whole genome shotgun (WGS) entry which is preliminary data.</text>
</comment>
<sequence>MTLINSGSSVLEVSLFLVSKASSQDSLLSPIAYSSVHPCPIMGQPPPWNLYCLSPNVALEQTTTTFTSNTIHHQPVTLICLVPQEHLGQHLISTIEPVLFAPHNVKGCLVTVR</sequence>
<evidence type="ECO:0000313" key="1">
    <source>
        <dbReference type="EMBL" id="KAK9037424.1"/>
    </source>
</evidence>